<accession>A0A239HU52</accession>
<dbReference type="EMBL" id="FZNP01000038">
    <property type="protein sequence ID" value="SNS84927.1"/>
    <property type="molecule type" value="Genomic_DNA"/>
</dbReference>
<name>A0A239HU52_9ACTN</name>
<evidence type="ECO:0000313" key="2">
    <source>
        <dbReference type="Proteomes" id="UP000198420"/>
    </source>
</evidence>
<keyword evidence="2" id="KW-1185">Reference proteome</keyword>
<sequence length="68" mass="7691">MEYRATRVKIPAVDSARYFLTDGAAEYHRAQFRGVLEFRLTALEAEVRMTAGSATEVCPVALVEDRQR</sequence>
<protein>
    <submittedName>
        <fullName evidence="1">Uncharacterized protein</fullName>
    </submittedName>
</protein>
<proteinExistence type="predicted"/>
<evidence type="ECO:0000313" key="1">
    <source>
        <dbReference type="EMBL" id="SNS84927.1"/>
    </source>
</evidence>
<organism evidence="1 2">
    <name type="scientific">Actinomadura mexicana</name>
    <dbReference type="NCBI Taxonomy" id="134959"/>
    <lineage>
        <taxon>Bacteria</taxon>
        <taxon>Bacillati</taxon>
        <taxon>Actinomycetota</taxon>
        <taxon>Actinomycetes</taxon>
        <taxon>Streptosporangiales</taxon>
        <taxon>Thermomonosporaceae</taxon>
        <taxon>Actinomadura</taxon>
    </lineage>
</organism>
<dbReference type="AlphaFoldDB" id="A0A239HU52"/>
<reference evidence="2" key="1">
    <citation type="submission" date="2017-06" db="EMBL/GenBank/DDBJ databases">
        <authorList>
            <person name="Varghese N."/>
            <person name="Submissions S."/>
        </authorList>
    </citation>
    <scope>NUCLEOTIDE SEQUENCE [LARGE SCALE GENOMIC DNA]</scope>
    <source>
        <strain evidence="2">DSM 44485</strain>
    </source>
</reference>
<gene>
    <name evidence="1" type="ORF">SAMN06265355_1384</name>
</gene>
<dbReference type="Proteomes" id="UP000198420">
    <property type="component" value="Unassembled WGS sequence"/>
</dbReference>